<accession>A0A317X333</accession>
<reference evidence="3 4" key="1">
    <citation type="submission" date="2016-12" db="EMBL/GenBank/DDBJ databases">
        <title>The genomes of Aspergillus section Nigri reveals drivers in fungal speciation.</title>
        <authorList>
            <consortium name="DOE Joint Genome Institute"/>
            <person name="Vesth T.C."/>
            <person name="Nybo J."/>
            <person name="Theobald S."/>
            <person name="Brandl J."/>
            <person name="Frisvad J.C."/>
            <person name="Nielsen K.F."/>
            <person name="Lyhne E.K."/>
            <person name="Kogle M.E."/>
            <person name="Kuo A."/>
            <person name="Riley R."/>
            <person name="Clum A."/>
            <person name="Nolan M."/>
            <person name="Lipzen A."/>
            <person name="Salamov A."/>
            <person name="Henrissat B."/>
            <person name="Wiebenga A."/>
            <person name="De Vries R.P."/>
            <person name="Grigoriev I.V."/>
            <person name="Mortensen U.H."/>
            <person name="Andersen M.R."/>
            <person name="Baker S.E."/>
        </authorList>
    </citation>
    <scope>NUCLEOTIDE SEQUENCE [LARGE SCALE GENOMIC DNA]</scope>
    <source>
        <strain evidence="3 4">CBS 117.55</strain>
    </source>
</reference>
<dbReference type="RefSeq" id="XP_025404300.1">
    <property type="nucleotide sequence ID" value="XM_025546255.1"/>
</dbReference>
<dbReference type="OrthoDB" id="270639at2759"/>
<name>A0A317X333_9EURO</name>
<dbReference type="Gene3D" id="3.30.160.20">
    <property type="match status" value="1"/>
</dbReference>
<dbReference type="PANTHER" id="PTHR11075">
    <property type="entry name" value="PEPTIDE CHAIN RELEASE FACTOR"/>
    <property type="match status" value="1"/>
</dbReference>
<dbReference type="SUPFAM" id="SSF110916">
    <property type="entry name" value="Peptidyl-tRNA hydrolase domain-like"/>
    <property type="match status" value="1"/>
</dbReference>
<dbReference type="VEuPathDB" id="FungiDB:BO70DRAFT_391956"/>
<dbReference type="GO" id="GO:0070126">
    <property type="term" value="P:mitochondrial translational termination"/>
    <property type="evidence" value="ECO:0007669"/>
    <property type="project" value="TreeGrafter"/>
</dbReference>
<evidence type="ECO:0000313" key="4">
    <source>
        <dbReference type="Proteomes" id="UP000247233"/>
    </source>
</evidence>
<dbReference type="PANTHER" id="PTHR11075:SF54">
    <property type="entry name" value="LARGE RIBOSOMAL SUBUNIT PROTEIN ML62"/>
    <property type="match status" value="1"/>
</dbReference>
<feature type="region of interest" description="Disordered" evidence="1">
    <location>
        <begin position="175"/>
        <end position="219"/>
    </location>
</feature>
<protein>
    <recommendedName>
        <fullName evidence="2">Prokaryotic-type class I peptide chain release factors domain-containing protein</fullName>
    </recommendedName>
</protein>
<keyword evidence="4" id="KW-1185">Reference proteome</keyword>
<dbReference type="InterPro" id="IPR052104">
    <property type="entry name" value="Mito_Release_Factor_mL62"/>
</dbReference>
<feature type="domain" description="Prokaryotic-type class I peptide chain release factors" evidence="2">
    <location>
        <begin position="81"/>
        <end position="210"/>
    </location>
</feature>
<evidence type="ECO:0000256" key="1">
    <source>
        <dbReference type="SAM" id="MobiDB-lite"/>
    </source>
</evidence>
<dbReference type="InterPro" id="IPR000352">
    <property type="entry name" value="Pep_chain_release_fac_I"/>
</dbReference>
<dbReference type="Proteomes" id="UP000247233">
    <property type="component" value="Unassembled WGS sequence"/>
</dbReference>
<dbReference type="AlphaFoldDB" id="A0A317X333"/>
<dbReference type="GO" id="GO:0016150">
    <property type="term" value="F:translation release factor activity, codon nonspecific"/>
    <property type="evidence" value="ECO:0007669"/>
    <property type="project" value="TreeGrafter"/>
</dbReference>
<organism evidence="3 4">
    <name type="scientific">Aspergillus heteromorphus CBS 117.55</name>
    <dbReference type="NCBI Taxonomy" id="1448321"/>
    <lineage>
        <taxon>Eukaryota</taxon>
        <taxon>Fungi</taxon>
        <taxon>Dikarya</taxon>
        <taxon>Ascomycota</taxon>
        <taxon>Pezizomycotina</taxon>
        <taxon>Eurotiomycetes</taxon>
        <taxon>Eurotiomycetidae</taxon>
        <taxon>Eurotiales</taxon>
        <taxon>Aspergillaceae</taxon>
        <taxon>Aspergillus</taxon>
        <taxon>Aspergillus subgen. Circumdati</taxon>
    </lineage>
</organism>
<dbReference type="Pfam" id="PF00472">
    <property type="entry name" value="RF-1"/>
    <property type="match status" value="1"/>
</dbReference>
<gene>
    <name evidence="3" type="ORF">BO70DRAFT_391956</name>
</gene>
<sequence>MFRTNPVRRGLGFFITGTVRSPPREIYRLSQPSFPLPSSSPTIATRSFASRRAAIANNDGLDAAEDLTAARDWVARLNANTIPRDIAEISFSRSSGPGGQNVNKVNSKATLRIPLHSLLPLVPRFLHPALLATRYVAARTQSLVIQSDESRKQTANVESCYDKLHQLLRSVAEDNIPGETSQEQRDHVRKLQKAANESRIKSKKMHSSKKSNRRGSYDD</sequence>
<dbReference type="GeneID" id="37068492"/>
<evidence type="ECO:0000259" key="2">
    <source>
        <dbReference type="Pfam" id="PF00472"/>
    </source>
</evidence>
<comment type="caution">
    <text evidence="3">The sequence shown here is derived from an EMBL/GenBank/DDBJ whole genome shotgun (WGS) entry which is preliminary data.</text>
</comment>
<evidence type="ECO:0000313" key="3">
    <source>
        <dbReference type="EMBL" id="PWY92561.1"/>
    </source>
</evidence>
<dbReference type="STRING" id="1448321.A0A317X333"/>
<dbReference type="GO" id="GO:0004045">
    <property type="term" value="F:peptidyl-tRNA hydrolase activity"/>
    <property type="evidence" value="ECO:0007669"/>
    <property type="project" value="TreeGrafter"/>
</dbReference>
<dbReference type="EMBL" id="MSFL01000001">
    <property type="protein sequence ID" value="PWY92561.1"/>
    <property type="molecule type" value="Genomic_DNA"/>
</dbReference>
<dbReference type="GO" id="GO:0005762">
    <property type="term" value="C:mitochondrial large ribosomal subunit"/>
    <property type="evidence" value="ECO:0007669"/>
    <property type="project" value="TreeGrafter"/>
</dbReference>
<proteinExistence type="predicted"/>
<feature type="compositionally biased region" description="Basic residues" evidence="1">
    <location>
        <begin position="201"/>
        <end position="213"/>
    </location>
</feature>